<keyword evidence="1" id="KW-0813">Transport</keyword>
<dbReference type="Gene3D" id="3.40.50.300">
    <property type="entry name" value="P-loop containing nucleotide triphosphate hydrolases"/>
    <property type="match status" value="1"/>
</dbReference>
<accession>A0A1I1KRZ0</accession>
<protein>
    <submittedName>
        <fullName evidence="5">ABC transporter</fullName>
    </submittedName>
</protein>
<keyword evidence="2" id="KW-0547">Nucleotide-binding</keyword>
<dbReference type="AlphaFoldDB" id="A0A1I1KRZ0"/>
<dbReference type="Proteomes" id="UP000198598">
    <property type="component" value="Unassembled WGS sequence"/>
</dbReference>
<evidence type="ECO:0000256" key="2">
    <source>
        <dbReference type="ARBA" id="ARBA00022741"/>
    </source>
</evidence>
<dbReference type="InterPro" id="IPR027417">
    <property type="entry name" value="P-loop_NTPase"/>
</dbReference>
<organism evidence="5 6">
    <name type="scientific">Spirosoma endophyticum</name>
    <dbReference type="NCBI Taxonomy" id="662367"/>
    <lineage>
        <taxon>Bacteria</taxon>
        <taxon>Pseudomonadati</taxon>
        <taxon>Bacteroidota</taxon>
        <taxon>Cytophagia</taxon>
        <taxon>Cytophagales</taxon>
        <taxon>Cytophagaceae</taxon>
        <taxon>Spirosoma</taxon>
    </lineage>
</organism>
<evidence type="ECO:0000313" key="5">
    <source>
        <dbReference type="EMBL" id="SFC63375.1"/>
    </source>
</evidence>
<dbReference type="GO" id="GO:0016887">
    <property type="term" value="F:ATP hydrolysis activity"/>
    <property type="evidence" value="ECO:0007669"/>
    <property type="project" value="InterPro"/>
</dbReference>
<dbReference type="OrthoDB" id="9785229at2"/>
<dbReference type="InterPro" id="IPR051782">
    <property type="entry name" value="ABC_Transporter_VariousFunc"/>
</dbReference>
<name>A0A1I1KRZ0_9BACT</name>
<dbReference type="SUPFAM" id="SSF52540">
    <property type="entry name" value="P-loop containing nucleoside triphosphate hydrolases"/>
    <property type="match status" value="1"/>
</dbReference>
<evidence type="ECO:0000256" key="3">
    <source>
        <dbReference type="ARBA" id="ARBA00022840"/>
    </source>
</evidence>
<dbReference type="STRING" id="662367.SAMN05216167_10232"/>
<dbReference type="Pfam" id="PF00005">
    <property type="entry name" value="ABC_tran"/>
    <property type="match status" value="1"/>
</dbReference>
<dbReference type="InterPro" id="IPR003439">
    <property type="entry name" value="ABC_transporter-like_ATP-bd"/>
</dbReference>
<dbReference type="GO" id="GO:0005524">
    <property type="term" value="F:ATP binding"/>
    <property type="evidence" value="ECO:0007669"/>
    <property type="project" value="UniProtKB-KW"/>
</dbReference>
<dbReference type="PANTHER" id="PTHR42939">
    <property type="entry name" value="ABC TRANSPORTER ATP-BINDING PROTEIN ALBC-RELATED"/>
    <property type="match status" value="1"/>
</dbReference>
<evidence type="ECO:0000256" key="1">
    <source>
        <dbReference type="ARBA" id="ARBA00022448"/>
    </source>
</evidence>
<dbReference type="PANTHER" id="PTHR42939:SF1">
    <property type="entry name" value="ABC TRANSPORTER ATP-BINDING PROTEIN ALBC-RELATED"/>
    <property type="match status" value="1"/>
</dbReference>
<keyword evidence="6" id="KW-1185">Reference proteome</keyword>
<dbReference type="EMBL" id="FOLQ01000002">
    <property type="protein sequence ID" value="SFC63375.1"/>
    <property type="molecule type" value="Genomic_DNA"/>
</dbReference>
<gene>
    <name evidence="5" type="ORF">SAMN05216167_10232</name>
</gene>
<feature type="domain" description="ABC transporter" evidence="4">
    <location>
        <begin position="22"/>
        <end position="80"/>
    </location>
</feature>
<proteinExistence type="predicted"/>
<reference evidence="5 6" key="1">
    <citation type="submission" date="2016-10" db="EMBL/GenBank/DDBJ databases">
        <authorList>
            <person name="de Groot N.N."/>
        </authorList>
    </citation>
    <scope>NUCLEOTIDE SEQUENCE [LARGE SCALE GENOMIC DNA]</scope>
    <source>
        <strain evidence="5 6">DSM 26130</strain>
    </source>
</reference>
<keyword evidence="3" id="KW-0067">ATP-binding</keyword>
<evidence type="ECO:0000313" key="6">
    <source>
        <dbReference type="Proteomes" id="UP000198598"/>
    </source>
</evidence>
<dbReference type="RefSeq" id="WP_093823742.1">
    <property type="nucleotide sequence ID" value="NZ_FOLQ01000002.1"/>
</dbReference>
<evidence type="ECO:0000259" key="4">
    <source>
        <dbReference type="Pfam" id="PF00005"/>
    </source>
</evidence>
<sequence length="81" mass="8793">MHLAIDKLEKCFGKRAILKLENLALTTGETIGISGRNGLGKSTLMKILFGTMKANASSLYLDTLPFNPATNIARKLIAYLP</sequence>